<comment type="caution">
    <text evidence="2">The sequence shown here is derived from an EMBL/GenBank/DDBJ whole genome shotgun (WGS) entry which is preliminary data.</text>
</comment>
<dbReference type="Gene3D" id="1.50.10.20">
    <property type="match status" value="1"/>
</dbReference>
<name>A0A4R1L9X9_9BACT</name>
<feature type="signal peptide" evidence="1">
    <location>
        <begin position="1"/>
        <end position="35"/>
    </location>
</feature>
<evidence type="ECO:0008006" key="4">
    <source>
        <dbReference type="Google" id="ProtNLM"/>
    </source>
</evidence>
<proteinExistence type="predicted"/>
<evidence type="ECO:0000313" key="2">
    <source>
        <dbReference type="EMBL" id="TCK74187.1"/>
    </source>
</evidence>
<dbReference type="Proteomes" id="UP000295210">
    <property type="component" value="Unassembled WGS sequence"/>
</dbReference>
<sequence length="492" mass="52824">MRGSGITRRHLFGMGAGAVAAAGLMPFAGSSAALAEDGGARRGPFPMAGYGDRHAYEMSLANALAFQNRMMDAYAAGATVRLVQSYSDQALGATAFTYDNAVSIHAWLVRGHDDDVQRAEVIGDGLIYAQANNFPFNDGRFAQGYFVNQAATDGSGAFITPAAFPFYFYTSTVGDQAWAGMALAQLYERTRKQKYLDAALKVANWIVTNAYNTLGAGGYSFGTNINQYNQSVPSPNGKSTEHNIDTYAFFEMLARLTNNGADNNGSPWRRLAAHALAFVLAMYNESGGYFYTGTLGDQVTINPNPIPEDVQTWSYLALLDNRYKQTIDWALAKLQTTDTAQAAHSSLTGSEKYTGMVFDTASLTTTAYDPNAVWLEGTAHTIAALVARAFAGGENVRARFADLATAIGFVKNMELAQAQLGAGQTVHGQTIPLGEGLVASTSVMDTGFGYTYGPSLHIGATGWYLIAAMGGNPFQLGYQSVRREGWERGDER</sequence>
<accession>A0A4R1L9X9</accession>
<keyword evidence="1" id="KW-0732">Signal</keyword>
<dbReference type="RefSeq" id="WP_131994866.1">
    <property type="nucleotide sequence ID" value="NZ_SMGK01000002.1"/>
</dbReference>
<gene>
    <name evidence="2" type="ORF">C7378_1809</name>
</gene>
<evidence type="ECO:0000313" key="3">
    <source>
        <dbReference type="Proteomes" id="UP000295210"/>
    </source>
</evidence>
<keyword evidence="3" id="KW-1185">Reference proteome</keyword>
<dbReference type="AlphaFoldDB" id="A0A4R1L9X9"/>
<dbReference type="SUPFAM" id="SSF48208">
    <property type="entry name" value="Six-hairpin glycosidases"/>
    <property type="match status" value="1"/>
</dbReference>
<protein>
    <recommendedName>
        <fullName evidence="4">Tat pathway signal sequence domain protein</fullName>
    </recommendedName>
</protein>
<reference evidence="2 3" key="1">
    <citation type="submission" date="2019-03" db="EMBL/GenBank/DDBJ databases">
        <title>Genomic Encyclopedia of Type Strains, Phase IV (KMG-IV): sequencing the most valuable type-strain genomes for metagenomic binning, comparative biology and taxonomic classification.</title>
        <authorList>
            <person name="Goeker M."/>
        </authorList>
    </citation>
    <scope>NUCLEOTIDE SEQUENCE [LARGE SCALE GENOMIC DNA]</scope>
    <source>
        <strain evidence="2 3">DSM 103428</strain>
    </source>
</reference>
<dbReference type="GO" id="GO:0005975">
    <property type="term" value="P:carbohydrate metabolic process"/>
    <property type="evidence" value="ECO:0007669"/>
    <property type="project" value="InterPro"/>
</dbReference>
<evidence type="ECO:0000256" key="1">
    <source>
        <dbReference type="SAM" id="SignalP"/>
    </source>
</evidence>
<feature type="chain" id="PRO_5020348037" description="Tat pathway signal sequence domain protein" evidence="1">
    <location>
        <begin position="36"/>
        <end position="492"/>
    </location>
</feature>
<dbReference type="EMBL" id="SMGK01000002">
    <property type="protein sequence ID" value="TCK74187.1"/>
    <property type="molecule type" value="Genomic_DNA"/>
</dbReference>
<dbReference type="OrthoDB" id="1171174at2"/>
<dbReference type="PROSITE" id="PS51318">
    <property type="entry name" value="TAT"/>
    <property type="match status" value="1"/>
</dbReference>
<organism evidence="2 3">
    <name type="scientific">Acidipila rosea</name>
    <dbReference type="NCBI Taxonomy" id="768535"/>
    <lineage>
        <taxon>Bacteria</taxon>
        <taxon>Pseudomonadati</taxon>
        <taxon>Acidobacteriota</taxon>
        <taxon>Terriglobia</taxon>
        <taxon>Terriglobales</taxon>
        <taxon>Acidobacteriaceae</taxon>
        <taxon>Acidipila</taxon>
    </lineage>
</organism>
<dbReference type="InterPro" id="IPR008928">
    <property type="entry name" value="6-hairpin_glycosidase_sf"/>
</dbReference>
<dbReference type="InterPro" id="IPR006311">
    <property type="entry name" value="TAT_signal"/>
</dbReference>